<feature type="domain" description="PE-PPE" evidence="2">
    <location>
        <begin position="163"/>
        <end position="383"/>
    </location>
</feature>
<organism evidence="3 4">
    <name type="scientific">Mycobacterium gordonae</name>
    <dbReference type="NCBI Taxonomy" id="1778"/>
    <lineage>
        <taxon>Bacteria</taxon>
        <taxon>Bacillati</taxon>
        <taxon>Actinomycetota</taxon>
        <taxon>Actinomycetes</taxon>
        <taxon>Mycobacteriales</taxon>
        <taxon>Mycobacteriaceae</taxon>
        <taxon>Mycobacterium</taxon>
    </lineage>
</organism>
<dbReference type="Pfam" id="PF00934">
    <property type="entry name" value="PE"/>
    <property type="match status" value="1"/>
</dbReference>
<evidence type="ECO:0000313" key="4">
    <source>
        <dbReference type="Proteomes" id="UP000093757"/>
    </source>
</evidence>
<dbReference type="InterPro" id="IPR000084">
    <property type="entry name" value="PE-PGRS_N"/>
</dbReference>
<accession>A0A1A6BFW6</accession>
<dbReference type="EMBL" id="MAEM01000305">
    <property type="protein sequence ID" value="OBS01240.1"/>
    <property type="molecule type" value="Genomic_DNA"/>
</dbReference>
<protein>
    <recommendedName>
        <fullName evidence="5">PE family protein</fullName>
    </recommendedName>
</protein>
<dbReference type="InterPro" id="IPR038332">
    <property type="entry name" value="PPE_sf"/>
</dbReference>
<proteinExistence type="predicted"/>
<dbReference type="RefSeq" id="WP_065134486.1">
    <property type="nucleotide sequence ID" value="NZ_MAEM01000305.1"/>
</dbReference>
<dbReference type="InterPro" id="IPR029058">
    <property type="entry name" value="AB_hydrolase_fold"/>
</dbReference>
<dbReference type="Proteomes" id="UP000093757">
    <property type="component" value="Unassembled WGS sequence"/>
</dbReference>
<evidence type="ECO:0000259" key="1">
    <source>
        <dbReference type="Pfam" id="PF00934"/>
    </source>
</evidence>
<dbReference type="OrthoDB" id="4749975at2"/>
<dbReference type="Gene3D" id="1.10.287.850">
    <property type="entry name" value="HP0062-like domain"/>
    <property type="match status" value="1"/>
</dbReference>
<dbReference type="Gene3D" id="3.40.50.1820">
    <property type="entry name" value="alpha/beta hydrolase"/>
    <property type="match status" value="1"/>
</dbReference>
<evidence type="ECO:0000313" key="3">
    <source>
        <dbReference type="EMBL" id="OBS01240.1"/>
    </source>
</evidence>
<comment type="caution">
    <text evidence="3">The sequence shown here is derived from an EMBL/GenBank/DDBJ whole genome shotgun (WGS) entry which is preliminary data.</text>
</comment>
<dbReference type="SUPFAM" id="SSF140459">
    <property type="entry name" value="PE/PPE dimer-like"/>
    <property type="match status" value="1"/>
</dbReference>
<feature type="domain" description="PE" evidence="1">
    <location>
        <begin position="4"/>
        <end position="94"/>
    </location>
</feature>
<dbReference type="InterPro" id="IPR013228">
    <property type="entry name" value="PE-PPE_C"/>
</dbReference>
<dbReference type="Pfam" id="PF08237">
    <property type="entry name" value="PE-PPE"/>
    <property type="match status" value="1"/>
</dbReference>
<reference evidence="3 4" key="1">
    <citation type="submission" date="2016-06" db="EMBL/GenBank/DDBJ databases">
        <authorList>
            <person name="Kjaerup R.B."/>
            <person name="Dalgaard T.S."/>
            <person name="Juul-Madsen H.R."/>
        </authorList>
    </citation>
    <scope>NUCLEOTIDE SEQUENCE [LARGE SCALE GENOMIC DNA]</scope>
    <source>
        <strain evidence="3 4">1245752.6</strain>
    </source>
</reference>
<name>A0A1A6BFW6_MYCGO</name>
<evidence type="ECO:0000259" key="2">
    <source>
        <dbReference type="Pfam" id="PF08237"/>
    </source>
</evidence>
<dbReference type="AlphaFoldDB" id="A0A1A6BFW6"/>
<gene>
    <name evidence="3" type="ORF">A9W98_21090</name>
</gene>
<evidence type="ECO:0008006" key="5">
    <source>
        <dbReference type="Google" id="ProtNLM"/>
    </source>
</evidence>
<sequence length="402" mass="41780">MSYVVAAPDFLLTAGEDLAATGSAIATASAAAARSTTSLLAAAGDEVSAAVARMFSAYGREYQAAATQAARYHERITRQLTASANAYRSAEAANAQALPAAGARITVPGAGPLYFPNFITRLPYLGQLLYAGSVKGPGTVSILQSYDLINHAIGQNWFTSTLAQVVNYPASMGLLSGSLAAPDVNDAVAMGQRALNDQIMNAVLNGGGSPVSVAALSEGTLVVNRELAYLASNPAAPPPHALQFALFGSPELGIMQTYLPNGFTLPIVNYTVQGLSSTQYDVNVVFAQYDAWANPPDRPWNIPAVVNSLFGTAYHHNTSSLASMSDVVELSSVTAPLGGTITTYMIPSPTLPMLLPLQQLGVPQPIVDSLNAFLQPVVNSGYSSLAPGAGPYFSHGSLVLGW</sequence>